<protein>
    <submittedName>
        <fullName evidence="3">Uncharacterized protein</fullName>
    </submittedName>
</protein>
<proteinExistence type="predicted"/>
<reference evidence="3" key="2">
    <citation type="journal article" date="2022" name="Hortic Res">
        <title>The genome of Dioscorea zingiberensis sheds light on the biosynthesis, origin and evolution of the medicinally important diosgenin saponins.</title>
        <authorList>
            <person name="Li Y."/>
            <person name="Tan C."/>
            <person name="Li Z."/>
            <person name="Guo J."/>
            <person name="Li S."/>
            <person name="Chen X."/>
            <person name="Wang C."/>
            <person name="Dai X."/>
            <person name="Yang H."/>
            <person name="Song W."/>
            <person name="Hou L."/>
            <person name="Xu J."/>
            <person name="Tong Z."/>
            <person name="Xu A."/>
            <person name="Yuan X."/>
            <person name="Wang W."/>
            <person name="Yang Q."/>
            <person name="Chen L."/>
            <person name="Sun Z."/>
            <person name="Wang K."/>
            <person name="Pan B."/>
            <person name="Chen J."/>
            <person name="Bao Y."/>
            <person name="Liu F."/>
            <person name="Qi X."/>
            <person name="Gang D.R."/>
            <person name="Wen J."/>
            <person name="Li J."/>
        </authorList>
    </citation>
    <scope>NUCLEOTIDE SEQUENCE</scope>
    <source>
        <strain evidence="3">Dzin_1.0</strain>
    </source>
</reference>
<dbReference type="InterPro" id="IPR002213">
    <property type="entry name" value="UDP_glucos_trans"/>
</dbReference>
<dbReference type="PANTHER" id="PTHR48046">
    <property type="entry name" value="UDP-GLYCOSYLTRANSFERASE 72E1"/>
    <property type="match status" value="1"/>
</dbReference>
<keyword evidence="1" id="KW-0328">Glycosyltransferase</keyword>
<dbReference type="Proteomes" id="UP001085076">
    <property type="component" value="Miscellaneous, Linkage group lg01"/>
</dbReference>
<dbReference type="AlphaFoldDB" id="A0A9D5DDY0"/>
<evidence type="ECO:0000256" key="2">
    <source>
        <dbReference type="ARBA" id="ARBA00022679"/>
    </source>
</evidence>
<reference evidence="3" key="1">
    <citation type="submission" date="2021-03" db="EMBL/GenBank/DDBJ databases">
        <authorList>
            <person name="Li Z."/>
            <person name="Yang C."/>
        </authorList>
    </citation>
    <scope>NUCLEOTIDE SEQUENCE</scope>
    <source>
        <strain evidence="3">Dzin_1.0</strain>
        <tissue evidence="3">Leaf</tissue>
    </source>
</reference>
<dbReference type="GO" id="GO:0008194">
    <property type="term" value="F:UDP-glycosyltransferase activity"/>
    <property type="evidence" value="ECO:0007669"/>
    <property type="project" value="InterPro"/>
</dbReference>
<evidence type="ECO:0000313" key="4">
    <source>
        <dbReference type="Proteomes" id="UP001085076"/>
    </source>
</evidence>
<dbReference type="EMBL" id="JAGGNH010000001">
    <property type="protein sequence ID" value="KAJ0989318.1"/>
    <property type="molecule type" value="Genomic_DNA"/>
</dbReference>
<name>A0A9D5DDY0_9LILI</name>
<dbReference type="OrthoDB" id="5835829at2759"/>
<keyword evidence="4" id="KW-1185">Reference proteome</keyword>
<dbReference type="CDD" id="cd03784">
    <property type="entry name" value="GT1_Gtf-like"/>
    <property type="match status" value="1"/>
</dbReference>
<dbReference type="PANTHER" id="PTHR48046:SF6">
    <property type="entry name" value="GLYCOSYLTRANSFERASE"/>
    <property type="match status" value="1"/>
</dbReference>
<dbReference type="FunFam" id="3.40.50.2000:FF:000054">
    <property type="entry name" value="Glycosyltransferase"/>
    <property type="match status" value="1"/>
</dbReference>
<evidence type="ECO:0000256" key="1">
    <source>
        <dbReference type="ARBA" id="ARBA00022676"/>
    </source>
</evidence>
<sequence length="411" mass="45396">MDAHADNDVVHVAFLPTPGMGHLIPLAELAKLLVSRHPITVTFITFAESASKAQKAFLDALPPTITSLELPPVSLADLPPDARIETRISVATARSLPALRTILKTLQQSTRLAAFIIDLFATDAFTVSKELGIPSFLFFTSNLLCLSLLLHLPDLDASTTCEYRDLPEPLQLPGCVPVPGPELIQPVQDRSNDAYKWMVHHGKHYRDADGILVNTFRDLEPETAKIMDEEDDERPPVYLIGPLIQSGSPDVESVNCLSWLDKQPRESVLYVSFGSGGTLTCAQLQELACGLEMSGQRFLWVIRSPSDHESSANYFNATSIDDPFAFLPEGFLERTEKVALRPVMSADGVYKGEEIARVVKELMEGEQGKRVREIAKELQDRGTRALMENGKSCMVITELANKWRSAVTDKL</sequence>
<dbReference type="SUPFAM" id="SSF53756">
    <property type="entry name" value="UDP-Glycosyltransferase/glycogen phosphorylase"/>
    <property type="match status" value="1"/>
</dbReference>
<dbReference type="Gene3D" id="3.40.50.2000">
    <property type="entry name" value="Glycogen Phosphorylase B"/>
    <property type="match status" value="3"/>
</dbReference>
<evidence type="ECO:0000313" key="3">
    <source>
        <dbReference type="EMBL" id="KAJ0989318.1"/>
    </source>
</evidence>
<keyword evidence="2" id="KW-0808">Transferase</keyword>
<gene>
    <name evidence="3" type="ORF">J5N97_007674</name>
</gene>
<accession>A0A9D5DDY0</accession>
<organism evidence="3 4">
    <name type="scientific">Dioscorea zingiberensis</name>
    <dbReference type="NCBI Taxonomy" id="325984"/>
    <lineage>
        <taxon>Eukaryota</taxon>
        <taxon>Viridiplantae</taxon>
        <taxon>Streptophyta</taxon>
        <taxon>Embryophyta</taxon>
        <taxon>Tracheophyta</taxon>
        <taxon>Spermatophyta</taxon>
        <taxon>Magnoliopsida</taxon>
        <taxon>Liliopsida</taxon>
        <taxon>Dioscoreales</taxon>
        <taxon>Dioscoreaceae</taxon>
        <taxon>Dioscorea</taxon>
    </lineage>
</organism>
<comment type="caution">
    <text evidence="3">The sequence shown here is derived from an EMBL/GenBank/DDBJ whole genome shotgun (WGS) entry which is preliminary data.</text>
</comment>